<dbReference type="Gene3D" id="3.40.30.10">
    <property type="entry name" value="Glutaredoxin"/>
    <property type="match status" value="1"/>
</dbReference>
<evidence type="ECO:0000313" key="3">
    <source>
        <dbReference type="EMBL" id="SIS68094.1"/>
    </source>
</evidence>
<protein>
    <submittedName>
        <fullName evidence="3">Arsenate reductase, glutaredoxin family</fullName>
    </submittedName>
</protein>
<dbReference type="STRING" id="633194.SAMN05421759_102319"/>
<comment type="similarity">
    <text evidence="1 2">Belongs to the ArsC family.</text>
</comment>
<dbReference type="Pfam" id="PF03960">
    <property type="entry name" value="ArsC"/>
    <property type="match status" value="1"/>
</dbReference>
<gene>
    <name evidence="3" type="ORF">SAMN05421759_102319</name>
</gene>
<organism evidence="3 4">
    <name type="scientific">Roseivivax lentus</name>
    <dbReference type="NCBI Taxonomy" id="633194"/>
    <lineage>
        <taxon>Bacteria</taxon>
        <taxon>Pseudomonadati</taxon>
        <taxon>Pseudomonadota</taxon>
        <taxon>Alphaproteobacteria</taxon>
        <taxon>Rhodobacterales</taxon>
        <taxon>Roseobacteraceae</taxon>
        <taxon>Roseivivax</taxon>
    </lineage>
</organism>
<dbReference type="PANTHER" id="PTHR30041:SF8">
    <property type="entry name" value="PROTEIN YFFB"/>
    <property type="match status" value="1"/>
</dbReference>
<evidence type="ECO:0000256" key="2">
    <source>
        <dbReference type="PROSITE-ProRule" id="PRU01282"/>
    </source>
</evidence>
<proteinExistence type="inferred from homology"/>
<dbReference type="InterPro" id="IPR036249">
    <property type="entry name" value="Thioredoxin-like_sf"/>
</dbReference>
<dbReference type="SUPFAM" id="SSF52833">
    <property type="entry name" value="Thioredoxin-like"/>
    <property type="match status" value="1"/>
</dbReference>
<dbReference type="Proteomes" id="UP000186684">
    <property type="component" value="Unassembled WGS sequence"/>
</dbReference>
<name>A0A1N7L2P6_9RHOB</name>
<sequence length="104" mass="11701">MKIYGIKTCDTCRKARKALPDAEFVDIREDALPGAVLTAALERFGDRVLNTRSTTWRDLPESERKKEPVWLIGAYPTLMKRPLIEAGDEMYLGFDAQTRAALGV</sequence>
<dbReference type="InterPro" id="IPR006660">
    <property type="entry name" value="Arsenate_reductase-like"/>
</dbReference>
<dbReference type="RefSeq" id="WP_076445696.1">
    <property type="nucleotide sequence ID" value="NZ_FTOQ01000002.1"/>
</dbReference>
<dbReference type="OrthoDB" id="9803749at2"/>
<keyword evidence="4" id="KW-1185">Reference proteome</keyword>
<evidence type="ECO:0000313" key="4">
    <source>
        <dbReference type="Proteomes" id="UP000186684"/>
    </source>
</evidence>
<accession>A0A1N7L2P6</accession>
<dbReference type="AlphaFoldDB" id="A0A1N7L2P6"/>
<dbReference type="PROSITE" id="PS51353">
    <property type="entry name" value="ARSC"/>
    <property type="match status" value="1"/>
</dbReference>
<dbReference type="EMBL" id="FTOQ01000002">
    <property type="protein sequence ID" value="SIS68094.1"/>
    <property type="molecule type" value="Genomic_DNA"/>
</dbReference>
<reference evidence="4" key="1">
    <citation type="submission" date="2017-01" db="EMBL/GenBank/DDBJ databases">
        <authorList>
            <person name="Varghese N."/>
            <person name="Submissions S."/>
        </authorList>
    </citation>
    <scope>NUCLEOTIDE SEQUENCE [LARGE SCALE GENOMIC DNA]</scope>
    <source>
        <strain evidence="4">DSM 29430</strain>
    </source>
</reference>
<dbReference type="PANTHER" id="PTHR30041">
    <property type="entry name" value="ARSENATE REDUCTASE"/>
    <property type="match status" value="1"/>
</dbReference>
<evidence type="ECO:0000256" key="1">
    <source>
        <dbReference type="ARBA" id="ARBA00007198"/>
    </source>
</evidence>